<dbReference type="GO" id="GO:0006506">
    <property type="term" value="P:GPI anchor biosynthetic process"/>
    <property type="evidence" value="ECO:0007669"/>
    <property type="project" value="InterPro"/>
</dbReference>
<evidence type="ECO:0000259" key="13">
    <source>
        <dbReference type="PROSITE" id="PS52002"/>
    </source>
</evidence>
<evidence type="ECO:0000256" key="8">
    <source>
        <dbReference type="ARBA" id="ARBA00023274"/>
    </source>
</evidence>
<dbReference type="InterPro" id="IPR001163">
    <property type="entry name" value="Sm_dom_euk/arc"/>
</dbReference>
<dbReference type="InterPro" id="IPR047575">
    <property type="entry name" value="Sm"/>
</dbReference>
<evidence type="ECO:0000256" key="1">
    <source>
        <dbReference type="ARBA" id="ARBA00004123"/>
    </source>
</evidence>
<reference evidence="14" key="1">
    <citation type="submission" date="2021-02" db="EMBL/GenBank/DDBJ databases">
        <authorList>
            <person name="Bekaert M."/>
        </authorList>
    </citation>
    <scope>NUCLEOTIDE SEQUENCE</scope>
    <source>
        <strain evidence="14">IoA-00</strain>
    </source>
</reference>
<keyword evidence="6" id="KW-0508">mRNA splicing</keyword>
<feature type="transmembrane region" description="Helical" evidence="11">
    <location>
        <begin position="613"/>
        <end position="632"/>
    </location>
</feature>
<feature type="transmembrane region" description="Helical" evidence="11">
    <location>
        <begin position="540"/>
        <end position="560"/>
    </location>
</feature>
<protein>
    <recommendedName>
        <fullName evidence="9">U6 snRNA-associated Sm-like protein LSm3</fullName>
    </recommendedName>
</protein>
<dbReference type="GO" id="GO:0120115">
    <property type="term" value="C:Lsm2-8 complex"/>
    <property type="evidence" value="ECO:0007669"/>
    <property type="project" value="UniProtKB-ARBA"/>
</dbReference>
<dbReference type="PANTHER" id="PTHR18806:SF4">
    <property type="entry name" value="RNA-BINDING PROTEIN 25"/>
    <property type="match status" value="1"/>
</dbReference>
<evidence type="ECO:0000256" key="6">
    <source>
        <dbReference type="ARBA" id="ARBA00023187"/>
    </source>
</evidence>
<dbReference type="SUPFAM" id="SSF101233">
    <property type="entry name" value="PWI domain"/>
    <property type="match status" value="1"/>
</dbReference>
<dbReference type="Gene3D" id="1.20.1390.10">
    <property type="entry name" value="PWI domain"/>
    <property type="match status" value="1"/>
</dbReference>
<dbReference type="PROSITE" id="PS52002">
    <property type="entry name" value="SM"/>
    <property type="match status" value="1"/>
</dbReference>
<dbReference type="GO" id="GO:0005681">
    <property type="term" value="C:spliceosomal complex"/>
    <property type="evidence" value="ECO:0007669"/>
    <property type="project" value="UniProtKB-KW"/>
</dbReference>
<dbReference type="GO" id="GO:0016020">
    <property type="term" value="C:membrane"/>
    <property type="evidence" value="ECO:0007669"/>
    <property type="project" value="GOC"/>
</dbReference>
<feature type="transmembrane region" description="Helical" evidence="11">
    <location>
        <begin position="638"/>
        <end position="654"/>
    </location>
</feature>
<keyword evidence="7" id="KW-0539">Nucleus</keyword>
<evidence type="ECO:0000313" key="14">
    <source>
        <dbReference type="EMBL" id="CAF2853107.1"/>
    </source>
</evidence>
<dbReference type="InterPro" id="IPR007217">
    <property type="entry name" value="Per1-like"/>
</dbReference>
<keyword evidence="3" id="KW-0507">mRNA processing</keyword>
<dbReference type="Pfam" id="PF01423">
    <property type="entry name" value="LSM"/>
    <property type="match status" value="1"/>
</dbReference>
<feature type="compositionally biased region" description="Basic and acidic residues" evidence="10">
    <location>
        <begin position="223"/>
        <end position="234"/>
    </location>
</feature>
<feature type="compositionally biased region" description="Polar residues" evidence="10">
    <location>
        <begin position="211"/>
        <end position="222"/>
    </location>
</feature>
<accession>A0A7R8CRB4</accession>
<gene>
    <name evidence="14" type="ORF">LSAA_5269</name>
</gene>
<feature type="region of interest" description="Disordered" evidence="10">
    <location>
        <begin position="200"/>
        <end position="275"/>
    </location>
</feature>
<dbReference type="InterPro" id="IPR034105">
    <property type="entry name" value="Lsm3"/>
</dbReference>
<dbReference type="CDD" id="cd01730">
    <property type="entry name" value="LSm3"/>
    <property type="match status" value="1"/>
</dbReference>
<dbReference type="Proteomes" id="UP000675881">
    <property type="component" value="Chromosome 14"/>
</dbReference>
<dbReference type="SMART" id="SM00311">
    <property type="entry name" value="PWI"/>
    <property type="match status" value="1"/>
</dbReference>
<organism evidence="14 15">
    <name type="scientific">Lepeophtheirus salmonis</name>
    <name type="common">Salmon louse</name>
    <name type="synonym">Caligus salmonis</name>
    <dbReference type="NCBI Taxonomy" id="72036"/>
    <lineage>
        <taxon>Eukaryota</taxon>
        <taxon>Metazoa</taxon>
        <taxon>Ecdysozoa</taxon>
        <taxon>Arthropoda</taxon>
        <taxon>Crustacea</taxon>
        <taxon>Multicrustacea</taxon>
        <taxon>Hexanauplia</taxon>
        <taxon>Copepoda</taxon>
        <taxon>Siphonostomatoida</taxon>
        <taxon>Caligidae</taxon>
        <taxon>Lepeophtheirus</taxon>
    </lineage>
</organism>
<dbReference type="InterPro" id="IPR002483">
    <property type="entry name" value="PWI_dom"/>
</dbReference>
<dbReference type="Pfam" id="PF04080">
    <property type="entry name" value="Per1"/>
    <property type="match status" value="1"/>
</dbReference>
<feature type="domain" description="PWI" evidence="12">
    <location>
        <begin position="290"/>
        <end position="387"/>
    </location>
</feature>
<dbReference type="PANTHER" id="PTHR18806">
    <property type="entry name" value="RBM25 PROTEIN"/>
    <property type="match status" value="1"/>
</dbReference>
<dbReference type="EMBL" id="HG994593">
    <property type="protein sequence ID" value="CAF2853107.1"/>
    <property type="molecule type" value="Genomic_DNA"/>
</dbReference>
<evidence type="ECO:0000259" key="12">
    <source>
        <dbReference type="PROSITE" id="PS51025"/>
    </source>
</evidence>
<keyword evidence="5" id="KW-0694">RNA-binding</keyword>
<evidence type="ECO:0000256" key="3">
    <source>
        <dbReference type="ARBA" id="ARBA00022664"/>
    </source>
</evidence>
<dbReference type="GO" id="GO:0000398">
    <property type="term" value="P:mRNA splicing, via spliceosome"/>
    <property type="evidence" value="ECO:0007669"/>
    <property type="project" value="InterPro"/>
</dbReference>
<dbReference type="InterPro" id="IPR010920">
    <property type="entry name" value="LSM_dom_sf"/>
</dbReference>
<feature type="domain" description="Sm" evidence="13">
    <location>
        <begin position="389"/>
        <end position="474"/>
    </location>
</feature>
<evidence type="ECO:0000256" key="5">
    <source>
        <dbReference type="ARBA" id="ARBA00022884"/>
    </source>
</evidence>
<dbReference type="Pfam" id="PF01480">
    <property type="entry name" value="PWI"/>
    <property type="match status" value="1"/>
</dbReference>
<comment type="similarity">
    <text evidence="2">Belongs to the snRNP Sm proteins family.</text>
</comment>
<keyword evidence="11" id="KW-0812">Transmembrane</keyword>
<dbReference type="GO" id="GO:0000381">
    <property type="term" value="P:regulation of alternative mRNA splicing, via spliceosome"/>
    <property type="evidence" value="ECO:0007669"/>
    <property type="project" value="TreeGrafter"/>
</dbReference>
<feature type="transmembrane region" description="Helical" evidence="11">
    <location>
        <begin position="580"/>
        <end position="601"/>
    </location>
</feature>
<feature type="compositionally biased region" description="Basic and acidic residues" evidence="10">
    <location>
        <begin position="39"/>
        <end position="71"/>
    </location>
</feature>
<evidence type="ECO:0000256" key="2">
    <source>
        <dbReference type="ARBA" id="ARBA00006850"/>
    </source>
</evidence>
<keyword evidence="11" id="KW-1133">Transmembrane helix</keyword>
<keyword evidence="8" id="KW-0687">Ribonucleoprotein</keyword>
<keyword evidence="15" id="KW-1185">Reference proteome</keyword>
<dbReference type="PROSITE" id="PS51025">
    <property type="entry name" value="PWI"/>
    <property type="match status" value="1"/>
</dbReference>
<evidence type="ECO:0000256" key="11">
    <source>
        <dbReference type="SAM" id="Phobius"/>
    </source>
</evidence>
<dbReference type="AlphaFoldDB" id="A0A7R8CRB4"/>
<evidence type="ECO:0000256" key="4">
    <source>
        <dbReference type="ARBA" id="ARBA00022728"/>
    </source>
</evidence>
<evidence type="ECO:0000256" key="7">
    <source>
        <dbReference type="ARBA" id="ARBA00023242"/>
    </source>
</evidence>
<evidence type="ECO:0000313" key="15">
    <source>
        <dbReference type="Proteomes" id="UP000675881"/>
    </source>
</evidence>
<dbReference type="GO" id="GO:0003729">
    <property type="term" value="F:mRNA binding"/>
    <property type="evidence" value="ECO:0007669"/>
    <property type="project" value="TreeGrafter"/>
</dbReference>
<dbReference type="FunFam" id="2.30.30.100:FF:000007">
    <property type="entry name" value="U6 snRNA-associated Sm-like protein LSm3"/>
    <property type="match status" value="1"/>
</dbReference>
<dbReference type="InterPro" id="IPR036483">
    <property type="entry name" value="PWI_dom_sf"/>
</dbReference>
<comment type="subcellular location">
    <subcellularLocation>
        <location evidence="1">Nucleus</location>
    </subcellularLocation>
</comment>
<keyword evidence="11" id="KW-0472">Membrane</keyword>
<dbReference type="InterPro" id="IPR052768">
    <property type="entry name" value="RBM25"/>
</dbReference>
<evidence type="ECO:0000256" key="9">
    <source>
        <dbReference type="ARBA" id="ARBA00067758"/>
    </source>
</evidence>
<dbReference type="FunFam" id="1.20.1390.10:FF:000004">
    <property type="entry name" value="RNA-binding motif protein 25"/>
    <property type="match status" value="1"/>
</dbReference>
<dbReference type="OrthoDB" id="6275295at2759"/>
<dbReference type="SMART" id="SM00651">
    <property type="entry name" value="Sm"/>
    <property type="match status" value="1"/>
</dbReference>
<evidence type="ECO:0000256" key="10">
    <source>
        <dbReference type="SAM" id="MobiDB-lite"/>
    </source>
</evidence>
<proteinExistence type="inferred from homology"/>
<dbReference type="SUPFAM" id="SSF50182">
    <property type="entry name" value="Sm-like ribonucleoproteins"/>
    <property type="match status" value="1"/>
</dbReference>
<keyword evidence="4" id="KW-0747">Spliceosome</keyword>
<dbReference type="Gene3D" id="2.30.30.100">
    <property type="match status" value="1"/>
</dbReference>
<sequence>MSKEFDKEKMREMKRLEEIEREAKRLKEFLEDYDDERDDDKYLSGRELDRRLVEREREAAKDAEDRAREKEEIEDLKNQIVDEGYQGIDQNVELKRRMEERERRHNGGSFHPHPPVSYIPPIVHIDDEPVIIPAPPDQQAVDNIAVEGGMSPDMSPPVYKLDDNISSMPISDVISPVSMPPNVVPAIHIPVQPQTGFQPVPLAKPSLIPSGANTESGSSIESGQKKQIDVRDVFNQDDDDVASGQKKGRKSLPPISKKEDTPQQQGGKASSEDKRKHIKSLIEKIPTDRAALFAYKVDWDMVDNQLMEKRIRPWVNKKIAEYIGEPEPTLTDFICSKVLAGSSPKAVLEDVQMVLDEEAEVFVVKMWRLLIYEIENKKYKATTASGVEEPLDLIRLSLDERIYVKMRNERELKGRLNAYDQHLNMILGEVEETVTSIEIDEETYEEVYRTTKRNIPMLFVRGDGVILVSPPMRKALPHCVRILKLFRVLYHHISKQSAIVGKNIWMDCSEDCGYECMWKTVDQFQRRGLKIPQFHGKWPFVRLFGIQEPASVLASILNLIPHVYLIMKYREAVNPRTHMYQVWTLYALVSINTWTWSTVFHTKDNNFTEKMDYLSAFSVVSYSLIAFFLKLYGQSDPLFSLGLCLLVCLGWGEVEKGKACKTRSNSNTLVKWLHIVRNIRLSSNLVDTGLSCPLALLYGSNTFCMVSIYYVRFSI</sequence>
<feature type="region of interest" description="Disordered" evidence="10">
    <location>
        <begin position="36"/>
        <end position="71"/>
    </location>
</feature>
<name>A0A7R8CRB4_LEPSM</name>